<evidence type="ECO:0000313" key="5">
    <source>
        <dbReference type="EMBL" id="GES08003.1"/>
    </source>
</evidence>
<dbReference type="Gene3D" id="3.40.50.300">
    <property type="entry name" value="P-loop containing nucleotide triphosphate hydrolases"/>
    <property type="match status" value="1"/>
</dbReference>
<evidence type="ECO:0000256" key="2">
    <source>
        <dbReference type="ARBA" id="ARBA00022741"/>
    </source>
</evidence>
<dbReference type="PANTHER" id="PTHR45772:SF2">
    <property type="entry name" value="ABC TRANSPORTER ATP-BINDING PROTEIN"/>
    <property type="match status" value="1"/>
</dbReference>
<evidence type="ECO:0000256" key="3">
    <source>
        <dbReference type="ARBA" id="ARBA00022840"/>
    </source>
</evidence>
<dbReference type="GO" id="GO:0005886">
    <property type="term" value="C:plasma membrane"/>
    <property type="evidence" value="ECO:0007669"/>
    <property type="project" value="TreeGrafter"/>
</dbReference>
<dbReference type="OrthoDB" id="9805514at2"/>
<dbReference type="Pfam" id="PF00005">
    <property type="entry name" value="ABC_tran"/>
    <property type="match status" value="1"/>
</dbReference>
<gene>
    <name evidence="5" type="ORF">Amac_015980</name>
</gene>
<dbReference type="GO" id="GO:0016887">
    <property type="term" value="F:ATP hydrolysis activity"/>
    <property type="evidence" value="ECO:0007669"/>
    <property type="project" value="InterPro"/>
</dbReference>
<dbReference type="SMART" id="SM00382">
    <property type="entry name" value="AAA"/>
    <property type="match status" value="1"/>
</dbReference>
<proteinExistence type="predicted"/>
<dbReference type="GO" id="GO:0005524">
    <property type="term" value="F:ATP binding"/>
    <property type="evidence" value="ECO:0007669"/>
    <property type="project" value="UniProtKB-KW"/>
</dbReference>
<keyword evidence="6" id="KW-1185">Reference proteome</keyword>
<comment type="caution">
    <text evidence="5">The sequence shown here is derived from an EMBL/GenBank/DDBJ whole genome shotgun (WGS) entry which is preliminary data.</text>
</comment>
<evidence type="ECO:0000256" key="1">
    <source>
        <dbReference type="ARBA" id="ARBA00022448"/>
    </source>
</evidence>
<dbReference type="RefSeq" id="WP_155353713.1">
    <property type="nucleotide sequence ID" value="NZ_BAAAHL010000012.1"/>
</dbReference>
<dbReference type="InterPro" id="IPR003593">
    <property type="entry name" value="AAA+_ATPase"/>
</dbReference>
<keyword evidence="2" id="KW-0547">Nucleotide-binding</keyword>
<evidence type="ECO:0000313" key="6">
    <source>
        <dbReference type="Proteomes" id="UP000331127"/>
    </source>
</evidence>
<reference evidence="5 6" key="1">
    <citation type="submission" date="2019-10" db="EMBL/GenBank/DDBJ databases">
        <title>Whole genome shotgun sequence of Acrocarpospora macrocephala NBRC 16266.</title>
        <authorList>
            <person name="Ichikawa N."/>
            <person name="Kimura A."/>
            <person name="Kitahashi Y."/>
            <person name="Komaki H."/>
            <person name="Oguchi A."/>
        </authorList>
    </citation>
    <scope>NUCLEOTIDE SEQUENCE [LARGE SCALE GENOMIC DNA]</scope>
    <source>
        <strain evidence="5 6">NBRC 16266</strain>
    </source>
</reference>
<dbReference type="Proteomes" id="UP000331127">
    <property type="component" value="Unassembled WGS sequence"/>
</dbReference>
<dbReference type="InterPro" id="IPR051120">
    <property type="entry name" value="ABC_AA/LPS_Transport"/>
</dbReference>
<dbReference type="InterPro" id="IPR003439">
    <property type="entry name" value="ABC_transporter-like_ATP-bd"/>
</dbReference>
<dbReference type="PROSITE" id="PS50893">
    <property type="entry name" value="ABC_TRANSPORTER_2"/>
    <property type="match status" value="1"/>
</dbReference>
<organism evidence="5 6">
    <name type="scientific">Acrocarpospora macrocephala</name>
    <dbReference type="NCBI Taxonomy" id="150177"/>
    <lineage>
        <taxon>Bacteria</taxon>
        <taxon>Bacillati</taxon>
        <taxon>Actinomycetota</taxon>
        <taxon>Actinomycetes</taxon>
        <taxon>Streptosporangiales</taxon>
        <taxon>Streptosporangiaceae</taxon>
        <taxon>Acrocarpospora</taxon>
    </lineage>
</organism>
<feature type="domain" description="ABC transporter" evidence="4">
    <location>
        <begin position="6"/>
        <end position="239"/>
    </location>
</feature>
<keyword evidence="3 5" id="KW-0067">ATP-binding</keyword>
<protein>
    <submittedName>
        <fullName evidence="5">ABC transporter ATP-binding protein</fullName>
    </submittedName>
</protein>
<accession>A0A5M3WMA7</accession>
<dbReference type="AlphaFoldDB" id="A0A5M3WMA7"/>
<evidence type="ECO:0000259" key="4">
    <source>
        <dbReference type="PROSITE" id="PS50893"/>
    </source>
</evidence>
<name>A0A5M3WMA7_9ACTN</name>
<dbReference type="Pfam" id="PF12399">
    <property type="entry name" value="BCA_ABC_TP_C"/>
    <property type="match status" value="1"/>
</dbReference>
<dbReference type="PANTHER" id="PTHR45772">
    <property type="entry name" value="CONSERVED COMPONENT OF ABC TRANSPORTER FOR NATURAL AMINO ACIDS-RELATED"/>
    <property type="match status" value="1"/>
</dbReference>
<sequence>MSEVLLRGAGVTVRFGALVACDSVDIHVAAGEILGIIGPNGSGKSTLLRALSSVHPPTRGGVFWRGQEVTGWKVDKLARHGLVMASQNQMVFSGVTVREALAIAHSCRPKGKRVDEALVGERLVALVGLDAVLDALASDLPLGYLRRLGIGIALAAQPDLLLLDEPAAGLNDFETRELKALLLTLRDLGVTVGIVDHDMTLMVSMCDRVVVLDAGKKLVEGPPSVVVKDPRVIEAYLGTSMGTALEEKS</sequence>
<dbReference type="EMBL" id="BLAE01000008">
    <property type="protein sequence ID" value="GES08003.1"/>
    <property type="molecule type" value="Genomic_DNA"/>
</dbReference>
<dbReference type="InterPro" id="IPR032823">
    <property type="entry name" value="BCA_ABC_TP_C"/>
</dbReference>
<keyword evidence="1" id="KW-0813">Transport</keyword>
<dbReference type="InterPro" id="IPR027417">
    <property type="entry name" value="P-loop_NTPase"/>
</dbReference>
<dbReference type="SUPFAM" id="SSF52540">
    <property type="entry name" value="P-loop containing nucleoside triphosphate hydrolases"/>
    <property type="match status" value="1"/>
</dbReference>